<accession>A0A4P6G517</accession>
<dbReference type="AlphaFoldDB" id="A0A4P6G517"/>
<evidence type="ECO:0000313" key="3">
    <source>
        <dbReference type="Proteomes" id="UP000291121"/>
    </source>
</evidence>
<organism evidence="2 3">
    <name type="scientific">Pseudomonas arsenicoxydans</name>
    <dbReference type="NCBI Taxonomy" id="702115"/>
    <lineage>
        <taxon>Bacteria</taxon>
        <taxon>Pseudomonadati</taxon>
        <taxon>Pseudomonadota</taxon>
        <taxon>Gammaproteobacteria</taxon>
        <taxon>Pseudomonadales</taxon>
        <taxon>Pseudomonadaceae</taxon>
        <taxon>Pseudomonas</taxon>
    </lineage>
</organism>
<protein>
    <submittedName>
        <fullName evidence="2">Uncharacterized protein</fullName>
    </submittedName>
</protein>
<sequence length="104" mass="10571">MGPTSHQTPLKTTHKKAAHDVLHGLLLCVQLPVPPPAPPVPPPAAPVPPPAPDPDPLAPPEVPVPLPALLPDAGEPGVLSGGRDGPRVAPDWVPVASVPWPETA</sequence>
<name>A0A4P6G517_9PSED</name>
<dbReference type="Proteomes" id="UP000291121">
    <property type="component" value="Chromosome"/>
</dbReference>
<proteinExistence type="predicted"/>
<reference evidence="2 3" key="1">
    <citation type="submission" date="2017-11" db="EMBL/GenBank/DDBJ databases">
        <title>Genome sequence of Pseudomonas arsenicoxydans ACM1.</title>
        <authorList>
            <person name="Nascimento F.X."/>
        </authorList>
    </citation>
    <scope>NUCLEOTIDE SEQUENCE [LARGE SCALE GENOMIC DNA]</scope>
    <source>
        <strain evidence="2 3">ACM1</strain>
    </source>
</reference>
<gene>
    <name evidence="2" type="ORF">CUN61_15170</name>
</gene>
<feature type="region of interest" description="Disordered" evidence="1">
    <location>
        <begin position="32"/>
        <end position="104"/>
    </location>
</feature>
<evidence type="ECO:0000313" key="2">
    <source>
        <dbReference type="EMBL" id="QAY85256.1"/>
    </source>
</evidence>
<keyword evidence="3" id="KW-1185">Reference proteome</keyword>
<feature type="compositionally biased region" description="Pro residues" evidence="1">
    <location>
        <begin position="32"/>
        <end position="68"/>
    </location>
</feature>
<evidence type="ECO:0000256" key="1">
    <source>
        <dbReference type="SAM" id="MobiDB-lite"/>
    </source>
</evidence>
<dbReference type="EMBL" id="CP024767">
    <property type="protein sequence ID" value="QAY85256.1"/>
    <property type="molecule type" value="Genomic_DNA"/>
</dbReference>